<gene>
    <name evidence="13" type="ORF">HMPREF9020_00009</name>
</gene>
<sequence length="511" mass="55882">MNSMNTETNATVGDTQERGTTAGEGQNSAESYPLKVAVVGAGPAGVYTADILLRQLKQSGARLGLPSDASIDLFEKLPVPFGLVRYGVAPDHPAIKYIMGALEKTLNNPHIHLYADVEFGKDLSLKDVTDRYDAVIFATGAVEDRPLTLKGHDLRGVYGAARFVEWYDGYPDAPRFWPLDAEQVAVIGGGNVAMDVSRFLVRYPEDLLGTDIPDNVYQGLEGNKAQEVHVFVRRGVAQAKFSVQELRELEKLPGVRIVTDDNDFNMDEATLEVAAQDKLTRQMVEELFAVHDLSLDMEDAGGLDFQGQKARRTFYLHFNSNPVEIVGQDGKVTALRVQRTKTSPQGQMTTTDDVTEYPVQAVYHAIGYKPAQVAGIPYNDARYTLTNVGGRIYSAPEDQGGHPLPYVYASGWAKRGPVGLIGSTKSDALETVGKILEDWAQSGTGGHVAPHGSDTIDDLLAERGLSPLDYQAWKRIDAYERSQGAAVGREHIKVIDSDQLRAIGRQEYQGQ</sequence>
<feature type="binding site" evidence="10">
    <location>
        <position position="245"/>
    </location>
    <ligand>
        <name>NADP(+)</name>
        <dbReference type="ChEBI" id="CHEBI:58349"/>
    </ligand>
</feature>
<evidence type="ECO:0000256" key="6">
    <source>
        <dbReference type="ARBA" id="ARBA00022857"/>
    </source>
</evidence>
<feature type="binding site" evidence="9">
    <location>
        <position position="83"/>
    </location>
    <ligand>
        <name>FAD</name>
        <dbReference type="ChEBI" id="CHEBI:57692"/>
    </ligand>
</feature>
<organism evidence="13 14">
    <name type="scientific">Scardovia inopinata F0304</name>
    <dbReference type="NCBI Taxonomy" id="641146"/>
    <lineage>
        <taxon>Bacteria</taxon>
        <taxon>Bacillati</taxon>
        <taxon>Actinomycetota</taxon>
        <taxon>Actinomycetes</taxon>
        <taxon>Bifidobacteriales</taxon>
        <taxon>Bifidobacteriaceae</taxon>
        <taxon>Scardovia</taxon>
    </lineage>
</organism>
<reference evidence="13 14" key="1">
    <citation type="submission" date="2012-01" db="EMBL/GenBank/DDBJ databases">
        <title>The Genome Sequence of Scardovia inopinata F0304.</title>
        <authorList>
            <consortium name="The Broad Institute Genome Sequencing Platform"/>
            <person name="Ward D."/>
            <person name="Earl A."/>
            <person name="Feldgarden M."/>
            <person name="Gevers D."/>
            <person name="Young S."/>
            <person name="Zeng Q."/>
            <person name="Koehrsen M."/>
            <person name="Alvarado L."/>
            <person name="Berlin A.M."/>
            <person name="Borenstein D."/>
            <person name="Chapman S.B."/>
            <person name="Chen Z."/>
            <person name="Engels R."/>
            <person name="Freedman E."/>
            <person name="Gellesch M."/>
            <person name="Goldberg J."/>
            <person name="Griggs A."/>
            <person name="Gujja S."/>
            <person name="Heilman E.R."/>
            <person name="Heiman D.I."/>
            <person name="Hepburn T.A."/>
            <person name="Howarth C."/>
            <person name="Jen D."/>
            <person name="Larson L."/>
            <person name="Mehta T."/>
            <person name="Park D."/>
            <person name="Pearson M."/>
            <person name="Richards J."/>
            <person name="Roberts A."/>
            <person name="Saif S."/>
            <person name="Shea T.D."/>
            <person name="Shenoy N."/>
            <person name="Sisk P."/>
            <person name="Stolte C."/>
            <person name="Sykes S.N."/>
            <person name="Walk T."/>
            <person name="White J."/>
            <person name="Yandava C."/>
            <person name="Izard J."/>
            <person name="Baranova O.V."/>
            <person name="Blanton J.M."/>
            <person name="Tanner A.C."/>
            <person name="Dewhirst F."/>
            <person name="Haas B."/>
            <person name="Nusbaum C."/>
            <person name="Birren B."/>
        </authorList>
    </citation>
    <scope>NUCLEOTIDE SEQUENCE [LARGE SCALE GENOMIC DNA]</scope>
    <source>
        <strain evidence="13 14">F0304</strain>
    </source>
</reference>
<evidence type="ECO:0000256" key="9">
    <source>
        <dbReference type="PIRSR" id="PIRSR000362-1"/>
    </source>
</evidence>
<accession>W5IHC2</accession>
<evidence type="ECO:0000259" key="12">
    <source>
        <dbReference type="Pfam" id="PF07992"/>
    </source>
</evidence>
<keyword evidence="6 10" id="KW-0521">NADP</keyword>
<evidence type="ECO:0000256" key="2">
    <source>
        <dbReference type="ARBA" id="ARBA00008312"/>
    </source>
</evidence>
<dbReference type="PRINTS" id="PR00419">
    <property type="entry name" value="ADXRDTASE"/>
</dbReference>
<evidence type="ECO:0000256" key="7">
    <source>
        <dbReference type="ARBA" id="ARBA00023002"/>
    </source>
</evidence>
<comment type="caution">
    <text evidence="13">The sequence shown here is derived from an EMBL/GenBank/DDBJ whole genome shotgun (WGS) entry which is preliminary data.</text>
</comment>
<evidence type="ECO:0000256" key="1">
    <source>
        <dbReference type="ARBA" id="ARBA00001974"/>
    </source>
</evidence>
<keyword evidence="7" id="KW-0560">Oxidoreductase</keyword>
<evidence type="ECO:0000313" key="13">
    <source>
        <dbReference type="EMBL" id="EFG26390.2"/>
    </source>
</evidence>
<dbReference type="InterPro" id="IPR055275">
    <property type="entry name" value="Ferredox_Rdtase"/>
</dbReference>
<evidence type="ECO:0000256" key="3">
    <source>
        <dbReference type="ARBA" id="ARBA00013223"/>
    </source>
</evidence>
<feature type="binding site" evidence="9">
    <location>
        <position position="412"/>
    </location>
    <ligand>
        <name>FAD</name>
        <dbReference type="ChEBI" id="CHEBI:57692"/>
    </ligand>
</feature>
<evidence type="ECO:0000313" key="14">
    <source>
        <dbReference type="Proteomes" id="UP000005777"/>
    </source>
</evidence>
<dbReference type="EMBL" id="ADCX01000001">
    <property type="protein sequence ID" value="EFG26390.2"/>
    <property type="molecule type" value="Genomic_DNA"/>
</dbReference>
<feature type="compositionally biased region" description="Polar residues" evidence="11">
    <location>
        <begin position="1"/>
        <end position="14"/>
    </location>
</feature>
<feature type="region of interest" description="Disordered" evidence="11">
    <location>
        <begin position="1"/>
        <end position="28"/>
    </location>
</feature>
<dbReference type="HOGENOM" id="CLU_024722_4_0_11"/>
<proteinExistence type="inferred from homology"/>
<dbReference type="InterPro" id="IPR021163">
    <property type="entry name" value="Ferredox_Rdtase_adrenod"/>
</dbReference>
<comment type="catalytic activity">
    <reaction evidence="8">
        <text>2 reduced [2Fe-2S]-[ferredoxin] + NADP(+) + H(+) = 2 oxidized [2Fe-2S]-[ferredoxin] + NADPH</text>
        <dbReference type="Rhea" id="RHEA:20125"/>
        <dbReference type="Rhea" id="RHEA-COMP:10000"/>
        <dbReference type="Rhea" id="RHEA-COMP:10001"/>
        <dbReference type="ChEBI" id="CHEBI:15378"/>
        <dbReference type="ChEBI" id="CHEBI:33737"/>
        <dbReference type="ChEBI" id="CHEBI:33738"/>
        <dbReference type="ChEBI" id="CHEBI:57783"/>
        <dbReference type="ChEBI" id="CHEBI:58349"/>
        <dbReference type="EC" id="1.18.1.2"/>
    </reaction>
</comment>
<dbReference type="InterPro" id="IPR023753">
    <property type="entry name" value="FAD/NAD-binding_dom"/>
</dbReference>
<evidence type="ECO:0000256" key="8">
    <source>
        <dbReference type="ARBA" id="ARBA00047776"/>
    </source>
</evidence>
<dbReference type="PANTHER" id="PTHR48467">
    <property type="entry name" value="GLUTAMATE SYNTHASE 1 [NADH], CHLOROPLASTIC-LIKE"/>
    <property type="match status" value="1"/>
</dbReference>
<comment type="cofactor">
    <cofactor evidence="1 9">
        <name>FAD</name>
        <dbReference type="ChEBI" id="CHEBI:57692"/>
    </cofactor>
</comment>
<dbReference type="PANTHER" id="PTHR48467:SF1">
    <property type="entry name" value="GLUTAMATE SYNTHASE 1 [NADH], CHLOROPLASTIC-LIKE"/>
    <property type="match status" value="1"/>
</dbReference>
<dbReference type="AlphaFoldDB" id="W5IHC2"/>
<evidence type="ECO:0000256" key="4">
    <source>
        <dbReference type="ARBA" id="ARBA00022630"/>
    </source>
</evidence>
<feature type="binding site" evidence="10">
    <location>
        <position position="419"/>
    </location>
    <ligand>
        <name>NADP(+)</name>
        <dbReference type="ChEBI" id="CHEBI:58349"/>
    </ligand>
</feature>
<evidence type="ECO:0000256" key="11">
    <source>
        <dbReference type="SAM" id="MobiDB-lite"/>
    </source>
</evidence>
<comment type="similarity">
    <text evidence="2">Belongs to the ferredoxin--NADP reductase type 1 family.</text>
</comment>
<name>W5IHC2_SCAIO</name>
<feature type="binding site" evidence="10">
    <location>
        <begin position="233"/>
        <end position="234"/>
    </location>
    <ligand>
        <name>NADP(+)</name>
        <dbReference type="ChEBI" id="CHEBI:58349"/>
    </ligand>
</feature>
<feature type="binding site" evidence="9">
    <location>
        <begin position="419"/>
        <end position="421"/>
    </location>
    <ligand>
        <name>FAD</name>
        <dbReference type="ChEBI" id="CHEBI:57692"/>
    </ligand>
</feature>
<dbReference type="Gene3D" id="3.40.50.720">
    <property type="entry name" value="NAD(P)-binding Rossmann-like Domain"/>
    <property type="match status" value="1"/>
</dbReference>
<keyword evidence="14" id="KW-1185">Reference proteome</keyword>
<evidence type="ECO:0000256" key="10">
    <source>
        <dbReference type="PIRSR" id="PIRSR000362-2"/>
    </source>
</evidence>
<dbReference type="Gene3D" id="3.50.50.60">
    <property type="entry name" value="FAD/NAD(P)-binding domain"/>
    <property type="match status" value="1"/>
</dbReference>
<dbReference type="SUPFAM" id="SSF51971">
    <property type="entry name" value="Nucleotide-binding domain"/>
    <property type="match status" value="2"/>
</dbReference>
<evidence type="ECO:0000256" key="5">
    <source>
        <dbReference type="ARBA" id="ARBA00022827"/>
    </source>
</evidence>
<dbReference type="Proteomes" id="UP000005777">
    <property type="component" value="Unassembled WGS sequence"/>
</dbReference>
<dbReference type="PIRSF" id="PIRSF000362">
    <property type="entry name" value="FNR"/>
    <property type="match status" value="1"/>
</dbReference>
<dbReference type="InterPro" id="IPR036188">
    <property type="entry name" value="FAD/NAD-bd_sf"/>
</dbReference>
<dbReference type="EC" id="1.18.1.2" evidence="3"/>
<keyword evidence="4" id="KW-0285">Flavoprotein</keyword>
<feature type="domain" description="FAD/NAD(P)-binding" evidence="12">
    <location>
        <begin position="35"/>
        <end position="259"/>
    </location>
</feature>
<dbReference type="eggNOG" id="COG0493">
    <property type="taxonomic scope" value="Bacteria"/>
</dbReference>
<keyword evidence="5 9" id="KW-0274">FAD</keyword>
<feature type="binding site" evidence="9">
    <location>
        <position position="75"/>
    </location>
    <ligand>
        <name>FAD</name>
        <dbReference type="ChEBI" id="CHEBI:57692"/>
    </ligand>
</feature>
<dbReference type="Pfam" id="PF07992">
    <property type="entry name" value="Pyr_redox_2"/>
    <property type="match status" value="1"/>
</dbReference>
<feature type="binding site" evidence="9">
    <location>
        <position position="44"/>
    </location>
    <ligand>
        <name>FAD</name>
        <dbReference type="ChEBI" id="CHEBI:57692"/>
    </ligand>
</feature>
<protein>
    <recommendedName>
        <fullName evidence="3">ferredoxin--NADP(+) reductase</fullName>
        <ecNumber evidence="3">1.18.1.2</ecNumber>
    </recommendedName>
</protein>
<dbReference type="GO" id="GO:0004324">
    <property type="term" value="F:ferredoxin-NADP+ reductase activity"/>
    <property type="evidence" value="ECO:0007669"/>
    <property type="project" value="UniProtKB-EC"/>
</dbReference>